<accession>A0A0F7PUV9</accession>
<evidence type="ECO:0000313" key="1">
    <source>
        <dbReference type="EMBL" id="AKI03846.1"/>
    </source>
</evidence>
<reference evidence="1 2" key="1">
    <citation type="submission" date="2015-05" db="EMBL/GenBank/DDBJ databases">
        <title>Complete genome sequence of Lactobacillus salivarius Ren, a probiotic strain with antitumor activity.</title>
        <authorList>
            <person name="Sun E."/>
            <person name="Zhao L."/>
            <person name="Liu S."/>
            <person name="Zhang M."/>
            <person name="Guo H."/>
            <person name="Ren F."/>
        </authorList>
    </citation>
    <scope>NUCLEOTIDE SEQUENCE [LARGE SCALE GENOMIC DNA]</scope>
    <source>
        <strain evidence="1 2">Ren</strain>
    </source>
</reference>
<name>A0A0F7PUV9_9LACO</name>
<dbReference type="Proteomes" id="UP000035027">
    <property type="component" value="Chromosome"/>
</dbReference>
<dbReference type="PATRIC" id="fig|1194971.3.peg.296"/>
<proteinExistence type="predicted"/>
<organism evidence="1 2">
    <name type="scientific">Ligilactobacillus salivarius str. Ren</name>
    <dbReference type="NCBI Taxonomy" id="1194971"/>
    <lineage>
        <taxon>Bacteria</taxon>
        <taxon>Bacillati</taxon>
        <taxon>Bacillota</taxon>
        <taxon>Bacilli</taxon>
        <taxon>Lactobacillales</taxon>
        <taxon>Lactobacillaceae</taxon>
        <taxon>Ligilactobacillus</taxon>
    </lineage>
</organism>
<protein>
    <submittedName>
        <fullName evidence="1">Phage head-tail joining protein</fullName>
    </submittedName>
</protein>
<dbReference type="AlphaFoldDB" id="A0A0F7PUV9"/>
<dbReference type="Pfam" id="PF05521">
    <property type="entry name" value="Phage_HCP"/>
    <property type="match status" value="1"/>
</dbReference>
<dbReference type="InterPro" id="IPR008767">
    <property type="entry name" value="Phage_SPP1_head-tail_adaptor"/>
</dbReference>
<dbReference type="InterPro" id="IPR038666">
    <property type="entry name" value="SSP1_head-tail_sf"/>
</dbReference>
<dbReference type="Gene3D" id="2.40.10.270">
    <property type="entry name" value="Bacteriophage SPP1 head-tail adaptor protein"/>
    <property type="match status" value="1"/>
</dbReference>
<sequence>MIAETGDLTEIIKIVRPRVPKVDEYGDEIATEDEIIYPMLFAMLRSKNANDVEKNLSTLSTSAQFVIRHRFQNEPKITTDMELIHNNERYKINNFNIDTQYKMWDVIICQKSLE</sequence>
<evidence type="ECO:0000313" key="2">
    <source>
        <dbReference type="Proteomes" id="UP000035027"/>
    </source>
</evidence>
<gene>
    <name evidence="1" type="ORF">LsR_00295</name>
</gene>
<dbReference type="EMBL" id="CP011403">
    <property type="protein sequence ID" value="AKI03846.1"/>
    <property type="molecule type" value="Genomic_DNA"/>
</dbReference>